<dbReference type="RefSeq" id="XP_033354027.1">
    <property type="nucleotide sequence ID" value="XM_033498136.1"/>
</dbReference>
<evidence type="ECO:0000313" key="3">
    <source>
        <dbReference type="RefSeq" id="XP_033354027.1"/>
    </source>
</evidence>
<keyword evidence="2" id="KW-1185">Reference proteome</keyword>
<protein>
    <submittedName>
        <fullName evidence="3">Uncharacterized protein LOC117235795 isoform X1</fullName>
    </submittedName>
</protein>
<accession>A0A6J3KLH8</accession>
<evidence type="ECO:0000313" key="2">
    <source>
        <dbReference type="Proteomes" id="UP000504631"/>
    </source>
</evidence>
<organism evidence="2 3">
    <name type="scientific">Bombus vosnesenskii</name>
    <dbReference type="NCBI Taxonomy" id="207650"/>
    <lineage>
        <taxon>Eukaryota</taxon>
        <taxon>Metazoa</taxon>
        <taxon>Ecdysozoa</taxon>
        <taxon>Arthropoda</taxon>
        <taxon>Hexapoda</taxon>
        <taxon>Insecta</taxon>
        <taxon>Pterygota</taxon>
        <taxon>Neoptera</taxon>
        <taxon>Endopterygota</taxon>
        <taxon>Hymenoptera</taxon>
        <taxon>Apocrita</taxon>
        <taxon>Aculeata</taxon>
        <taxon>Apoidea</taxon>
        <taxon>Anthophila</taxon>
        <taxon>Apidae</taxon>
        <taxon>Bombus</taxon>
        <taxon>Pyrobombus</taxon>
    </lineage>
</organism>
<sequence>MGNPMIVHERSMNGCKVSEKGSEGAQYHENHIGIRRGPRTRDTCDFELEKVNTRSARWRGMSLLYRCADSRAQDSSRKASKTLANDAHRKEANDASVHWHSFLRPTF</sequence>
<dbReference type="Proteomes" id="UP000504631">
    <property type="component" value="Unplaced"/>
</dbReference>
<gene>
    <name evidence="3" type="primary">LOC117235795</name>
</gene>
<dbReference type="KEGG" id="bvk:117235795"/>
<feature type="compositionally biased region" description="Basic and acidic residues" evidence="1">
    <location>
        <begin position="7"/>
        <end position="32"/>
    </location>
</feature>
<feature type="region of interest" description="Disordered" evidence="1">
    <location>
        <begin position="71"/>
        <end position="95"/>
    </location>
</feature>
<reference evidence="3" key="1">
    <citation type="submission" date="2025-08" db="UniProtKB">
        <authorList>
            <consortium name="RefSeq"/>
        </authorList>
    </citation>
    <scope>IDENTIFICATION</scope>
    <source>
        <tissue evidence="3">Muscle</tissue>
    </source>
</reference>
<feature type="region of interest" description="Disordered" evidence="1">
    <location>
        <begin position="1"/>
        <end position="39"/>
    </location>
</feature>
<dbReference type="GeneID" id="117235795"/>
<dbReference type="AlphaFoldDB" id="A0A6J3KLH8"/>
<name>A0A6J3KLH8_9HYME</name>
<evidence type="ECO:0000256" key="1">
    <source>
        <dbReference type="SAM" id="MobiDB-lite"/>
    </source>
</evidence>
<proteinExistence type="predicted"/>